<dbReference type="GO" id="GO:0047661">
    <property type="term" value="F:amino-acid racemase activity"/>
    <property type="evidence" value="ECO:0007669"/>
    <property type="project" value="InterPro"/>
</dbReference>
<comment type="similarity">
    <text evidence="1">Belongs to the aspartate/glutamate racemases family.</text>
</comment>
<dbReference type="Proteomes" id="UP000240542">
    <property type="component" value="Unassembled WGS sequence"/>
</dbReference>
<evidence type="ECO:0000313" key="4">
    <source>
        <dbReference type="Proteomes" id="UP000240542"/>
    </source>
</evidence>
<dbReference type="EMBL" id="PYGA01000038">
    <property type="protein sequence ID" value="PSK85037.1"/>
    <property type="molecule type" value="Genomic_DNA"/>
</dbReference>
<gene>
    <name evidence="3" type="ORF">CLV63_13836</name>
</gene>
<dbReference type="PANTHER" id="PTHR21198:SF7">
    <property type="entry name" value="ASPARTATE-GLUTAMATE RACEMASE FAMILY"/>
    <property type="match status" value="1"/>
</dbReference>
<protein>
    <submittedName>
        <fullName evidence="3">Aspartate racemase</fullName>
    </submittedName>
</protein>
<dbReference type="InterPro" id="IPR004380">
    <property type="entry name" value="Asp_race"/>
</dbReference>
<dbReference type="Pfam" id="PF01177">
    <property type="entry name" value="Asp_Glu_race"/>
    <property type="match status" value="1"/>
</dbReference>
<evidence type="ECO:0000313" key="3">
    <source>
        <dbReference type="EMBL" id="PSK85037.1"/>
    </source>
</evidence>
<dbReference type="SUPFAM" id="SSF53681">
    <property type="entry name" value="Aspartate/glutamate racemase"/>
    <property type="match status" value="2"/>
</dbReference>
<reference evidence="3 4" key="1">
    <citation type="submission" date="2018-03" db="EMBL/GenBank/DDBJ databases">
        <title>Genomic Encyclopedia of Archaeal and Bacterial Type Strains, Phase II (KMG-II): from individual species to whole genera.</title>
        <authorList>
            <person name="Goeker M."/>
        </authorList>
    </citation>
    <scope>NUCLEOTIDE SEQUENCE [LARGE SCALE GENOMIC DNA]</scope>
    <source>
        <strain evidence="3 4">DSM 45312</strain>
    </source>
</reference>
<dbReference type="RefSeq" id="WP_106586912.1">
    <property type="nucleotide sequence ID" value="NZ_PYGA01000038.1"/>
</dbReference>
<comment type="caution">
    <text evidence="3">The sequence shown here is derived from an EMBL/GenBank/DDBJ whole genome shotgun (WGS) entry which is preliminary data.</text>
</comment>
<keyword evidence="2" id="KW-0413">Isomerase</keyword>
<dbReference type="InterPro" id="IPR001920">
    <property type="entry name" value="Asp/Glu_race"/>
</dbReference>
<keyword evidence="4" id="KW-1185">Reference proteome</keyword>
<organism evidence="3 4">
    <name type="scientific">Murinocardiopsis flavida</name>
    <dbReference type="NCBI Taxonomy" id="645275"/>
    <lineage>
        <taxon>Bacteria</taxon>
        <taxon>Bacillati</taxon>
        <taxon>Actinomycetota</taxon>
        <taxon>Actinomycetes</taxon>
        <taxon>Streptosporangiales</taxon>
        <taxon>Nocardiopsidaceae</taxon>
        <taxon>Murinocardiopsis</taxon>
    </lineage>
</organism>
<dbReference type="NCBIfam" id="TIGR00035">
    <property type="entry name" value="asp_race"/>
    <property type="match status" value="1"/>
</dbReference>
<accession>A0A2P8CJ96</accession>
<dbReference type="PANTHER" id="PTHR21198">
    <property type="entry name" value="GLUTAMATE RACEMASE"/>
    <property type="match status" value="1"/>
</dbReference>
<name>A0A2P8CJ96_9ACTN</name>
<dbReference type="OrthoDB" id="9803739at2"/>
<proteinExistence type="inferred from homology"/>
<evidence type="ECO:0000256" key="2">
    <source>
        <dbReference type="ARBA" id="ARBA00023235"/>
    </source>
</evidence>
<dbReference type="AlphaFoldDB" id="A0A2P8CJ96"/>
<evidence type="ECO:0000256" key="1">
    <source>
        <dbReference type="ARBA" id="ARBA00007847"/>
    </source>
</evidence>
<dbReference type="Gene3D" id="3.40.50.1860">
    <property type="match status" value="2"/>
</dbReference>
<sequence length="245" mass="25360">MQHAGILAHSVPGAALCFGHFCETAMAELGEHEHPDVTMDCIAMGRSMPAWEDGDHDAVRAVLASSAARLAAAGCDFFVCPDNTAHLALERDGADLALPGLHIAEAVARHAAAAGYRRVGILGTRWTMEADLYPRVLAAHGISAGVPDAASRDRIQELTFGELTHGLFTDAARAEFVAVIRGLEAAGCEAVALVCTEFPLLVSPAQSPIPTLESTTLAAEAAVGVALGRDPLPTWRGGPPDGAAA</sequence>
<dbReference type="InterPro" id="IPR015942">
    <property type="entry name" value="Asp/Glu/hydantoin_racemase"/>
</dbReference>